<dbReference type="Proteomes" id="UP000199706">
    <property type="component" value="Unassembled WGS sequence"/>
</dbReference>
<evidence type="ECO:0000313" key="1">
    <source>
        <dbReference type="EMBL" id="SDG25653.1"/>
    </source>
</evidence>
<organism evidence="1 2">
    <name type="scientific">Paraburkholderia phenazinium</name>
    <dbReference type="NCBI Taxonomy" id="60549"/>
    <lineage>
        <taxon>Bacteria</taxon>
        <taxon>Pseudomonadati</taxon>
        <taxon>Pseudomonadota</taxon>
        <taxon>Betaproteobacteria</taxon>
        <taxon>Burkholderiales</taxon>
        <taxon>Burkholderiaceae</taxon>
        <taxon>Paraburkholderia</taxon>
    </lineage>
</organism>
<sequence length="133" mass="15634">MDLGLGSDVTVLVLFSCHCFSHSFQWDERPRHAIPAHEIYYDGKGRRVLDPQRYELSRRFLRHIVSNLSNRHITVADEKQPNFVTLEQMNADGTTSLYAIFFEVKKDNSRRRRLMLRVQSAYVLDHGLTRDVR</sequence>
<proteinExistence type="predicted"/>
<dbReference type="AlphaFoldDB" id="A0A1G7SRI8"/>
<accession>A0A1G7SRI8</accession>
<evidence type="ECO:0000313" key="2">
    <source>
        <dbReference type="Proteomes" id="UP000199706"/>
    </source>
</evidence>
<dbReference type="EMBL" id="FNCJ01000002">
    <property type="protein sequence ID" value="SDG25653.1"/>
    <property type="molecule type" value="Genomic_DNA"/>
</dbReference>
<gene>
    <name evidence="1" type="ORF">SAMN05216466_102633</name>
</gene>
<protein>
    <submittedName>
        <fullName evidence="1">Uncharacterized protein</fullName>
    </submittedName>
</protein>
<reference evidence="1 2" key="1">
    <citation type="submission" date="2016-10" db="EMBL/GenBank/DDBJ databases">
        <authorList>
            <person name="de Groot N.N."/>
        </authorList>
    </citation>
    <scope>NUCLEOTIDE SEQUENCE [LARGE SCALE GENOMIC DNA]</scope>
    <source>
        <strain evidence="1 2">LMG 2247</strain>
    </source>
</reference>
<dbReference type="RefSeq" id="WP_244259647.1">
    <property type="nucleotide sequence ID" value="NZ_CADFGM010000002.1"/>
</dbReference>
<name>A0A1G7SRI8_9BURK</name>